<proteinExistence type="predicted"/>
<accession>A0AAJ1UN63</accession>
<dbReference type="Proteomes" id="UP001157379">
    <property type="component" value="Unassembled WGS sequence"/>
</dbReference>
<keyword evidence="1" id="KW-1133">Transmembrane helix</keyword>
<feature type="transmembrane region" description="Helical" evidence="1">
    <location>
        <begin position="6"/>
        <end position="25"/>
    </location>
</feature>
<dbReference type="EMBL" id="JAOPMD010000007">
    <property type="protein sequence ID" value="MDH7899441.1"/>
    <property type="molecule type" value="Genomic_DNA"/>
</dbReference>
<gene>
    <name evidence="2" type="ORF">OB936_04335</name>
</gene>
<dbReference type="AlphaFoldDB" id="A0AAJ1UN63"/>
<keyword evidence="1" id="KW-0472">Membrane</keyword>
<keyword evidence="1" id="KW-0812">Transmembrane</keyword>
<dbReference type="RefSeq" id="WP_003835191.1">
    <property type="nucleotide sequence ID" value="NZ_CP026729.1"/>
</dbReference>
<feature type="transmembrane region" description="Helical" evidence="1">
    <location>
        <begin position="32"/>
        <end position="56"/>
    </location>
</feature>
<protein>
    <recommendedName>
        <fullName evidence="4">Holin</fullName>
    </recommendedName>
</protein>
<evidence type="ECO:0000313" key="3">
    <source>
        <dbReference type="Proteomes" id="UP001157379"/>
    </source>
</evidence>
<sequence length="96" mass="9837">MDISTATTLASGIVGLIVPAVVQAFKKYIPSGYVGLVSLAASILFGTIAIAATGGFDGTHTWGITLAGIVGVAQTVYTLVNQVLDGELSKDKLRNQ</sequence>
<evidence type="ECO:0008006" key="4">
    <source>
        <dbReference type="Google" id="ProtNLM"/>
    </source>
</evidence>
<evidence type="ECO:0000256" key="1">
    <source>
        <dbReference type="SAM" id="Phobius"/>
    </source>
</evidence>
<reference evidence="2" key="1">
    <citation type="journal article" date="2023" name="Gut Microbes">
        <title>Characterization of Bifidobacterium kashiwanohense that utilizes both milk- and plant-derived oligosaccharides.</title>
        <authorList>
            <person name="Orihara K."/>
            <person name="Yahagi K."/>
            <person name="Saito Y."/>
            <person name="Watanabe Y."/>
            <person name="Sasai T."/>
            <person name="Hara T."/>
            <person name="Tsukuda N."/>
            <person name="Oki K."/>
            <person name="Fujimoto J."/>
            <person name="Matsuki T."/>
        </authorList>
    </citation>
    <scope>NUCLEOTIDE SEQUENCE</scope>
    <source>
        <strain evidence="2">YIT 13057</strain>
    </source>
</reference>
<evidence type="ECO:0000313" key="2">
    <source>
        <dbReference type="EMBL" id="MDH7899441.1"/>
    </source>
</evidence>
<organism evidence="2 3">
    <name type="scientific">Bifidobacterium catenulatum subsp. kashiwanohense</name>
    <dbReference type="NCBI Taxonomy" id="630129"/>
    <lineage>
        <taxon>Bacteria</taxon>
        <taxon>Bacillati</taxon>
        <taxon>Actinomycetota</taxon>
        <taxon>Actinomycetes</taxon>
        <taxon>Bifidobacteriales</taxon>
        <taxon>Bifidobacteriaceae</taxon>
        <taxon>Bifidobacterium</taxon>
    </lineage>
</organism>
<dbReference type="GeneID" id="45582635"/>
<comment type="caution">
    <text evidence="2">The sequence shown here is derived from an EMBL/GenBank/DDBJ whole genome shotgun (WGS) entry which is preliminary data.</text>
</comment>
<feature type="transmembrane region" description="Helical" evidence="1">
    <location>
        <begin position="62"/>
        <end position="84"/>
    </location>
</feature>
<name>A0AAJ1UN63_9BIFI</name>
<reference evidence="2" key="2">
    <citation type="submission" date="2023-04" db="EMBL/GenBank/DDBJ databases">
        <authorList>
            <person name="Orihara K."/>
        </authorList>
    </citation>
    <scope>NUCLEOTIDE SEQUENCE</scope>
    <source>
        <strain evidence="2">YIT 13057</strain>
    </source>
</reference>